<sequence>MRGALPVSSPRTQSISISPRGGNGKGRAARAHRHARSRSVNGFVFNPRIQFVEPETTRVIARIDQA</sequence>
<protein>
    <submittedName>
        <fullName evidence="2">Uncharacterized protein</fullName>
    </submittedName>
</protein>
<gene>
    <name evidence="2" type="ORF">BZL54_19360</name>
</gene>
<proteinExistence type="predicted"/>
<comment type="caution">
    <text evidence="2">The sequence shown here is derived from an EMBL/GenBank/DDBJ whole genome shotgun (WGS) entry which is preliminary data.</text>
</comment>
<evidence type="ECO:0000313" key="3">
    <source>
        <dbReference type="Proteomes" id="UP000217994"/>
    </source>
</evidence>
<dbReference type="AlphaFoldDB" id="A0A2A4FDW2"/>
<evidence type="ECO:0000313" key="2">
    <source>
        <dbReference type="EMBL" id="PCE30798.1"/>
    </source>
</evidence>
<dbReference type="EMBL" id="MTZU01000056">
    <property type="protein sequence ID" value="PCE30798.1"/>
    <property type="molecule type" value="Genomic_DNA"/>
</dbReference>
<feature type="region of interest" description="Disordered" evidence="1">
    <location>
        <begin position="1"/>
        <end position="36"/>
    </location>
</feature>
<feature type="compositionally biased region" description="Basic residues" evidence="1">
    <location>
        <begin position="27"/>
        <end position="36"/>
    </location>
</feature>
<dbReference type="Proteomes" id="UP000217994">
    <property type="component" value="Unassembled WGS sequence"/>
</dbReference>
<name>A0A2A4FDW2_9BURK</name>
<organism evidence="2 3">
    <name type="scientific">Burkholderia ubonensis subsp. mesacidophila</name>
    <dbReference type="NCBI Taxonomy" id="265293"/>
    <lineage>
        <taxon>Bacteria</taxon>
        <taxon>Pseudomonadati</taxon>
        <taxon>Pseudomonadota</taxon>
        <taxon>Betaproteobacteria</taxon>
        <taxon>Burkholderiales</taxon>
        <taxon>Burkholderiaceae</taxon>
        <taxon>Burkholderia</taxon>
        <taxon>Burkholderia cepacia complex</taxon>
    </lineage>
</organism>
<accession>A0A2A4FDW2</accession>
<evidence type="ECO:0000256" key="1">
    <source>
        <dbReference type="SAM" id="MobiDB-lite"/>
    </source>
</evidence>
<reference evidence="2 3" key="1">
    <citation type="submission" date="2017-01" db="EMBL/GenBank/DDBJ databases">
        <title>Whole-Genome Shotgun Sequencing of Two beta-Proteobacterial Species in Search of the Bulgecin Biosynthetic Cluster.</title>
        <authorList>
            <person name="Horsman M.E."/>
            <person name="Marous D.R."/>
            <person name="Li R."/>
            <person name="Oliver R.A."/>
            <person name="Byun B."/>
            <person name="Emrich S.J."/>
            <person name="Boggess B."/>
            <person name="Townsend C.A."/>
            <person name="Mobashery S."/>
        </authorList>
    </citation>
    <scope>NUCLEOTIDE SEQUENCE [LARGE SCALE GENOMIC DNA]</scope>
    <source>
        <strain evidence="2 3">ATCC 31433</strain>
    </source>
</reference>